<keyword evidence="2" id="KW-0472">Membrane</keyword>
<evidence type="ECO:0000313" key="4">
    <source>
        <dbReference type="Proteomes" id="UP000000305"/>
    </source>
</evidence>
<dbReference type="Proteomes" id="UP000000305">
    <property type="component" value="Unassembled WGS sequence"/>
</dbReference>
<keyword evidence="2" id="KW-1133">Transmembrane helix</keyword>
<feature type="compositionally biased region" description="Polar residues" evidence="1">
    <location>
        <begin position="1"/>
        <end position="20"/>
    </location>
</feature>
<protein>
    <submittedName>
        <fullName evidence="3">Uncharacterized protein</fullName>
    </submittedName>
</protein>
<proteinExistence type="predicted"/>
<feature type="transmembrane region" description="Helical" evidence="2">
    <location>
        <begin position="741"/>
        <end position="761"/>
    </location>
</feature>
<accession>E9I256</accession>
<evidence type="ECO:0000256" key="1">
    <source>
        <dbReference type="SAM" id="MobiDB-lite"/>
    </source>
</evidence>
<dbReference type="PANTHER" id="PTHR33053">
    <property type="entry name" value="PROTEIN, PUTATIVE-RELATED"/>
    <property type="match status" value="1"/>
</dbReference>
<name>E9I256_DAPPU</name>
<dbReference type="AlphaFoldDB" id="E9I256"/>
<reference evidence="3 4" key="1">
    <citation type="journal article" date="2011" name="Science">
        <title>The ecoresponsive genome of Daphnia pulex.</title>
        <authorList>
            <person name="Colbourne J.K."/>
            <person name="Pfrender M.E."/>
            <person name="Gilbert D."/>
            <person name="Thomas W.K."/>
            <person name="Tucker A."/>
            <person name="Oakley T.H."/>
            <person name="Tokishita S."/>
            <person name="Aerts A."/>
            <person name="Arnold G.J."/>
            <person name="Basu M.K."/>
            <person name="Bauer D.J."/>
            <person name="Caceres C.E."/>
            <person name="Carmel L."/>
            <person name="Casola C."/>
            <person name="Choi J.H."/>
            <person name="Detter J.C."/>
            <person name="Dong Q."/>
            <person name="Dusheyko S."/>
            <person name="Eads B.D."/>
            <person name="Frohlich T."/>
            <person name="Geiler-Samerotte K.A."/>
            <person name="Gerlach D."/>
            <person name="Hatcher P."/>
            <person name="Jogdeo S."/>
            <person name="Krijgsveld J."/>
            <person name="Kriventseva E.V."/>
            <person name="Kultz D."/>
            <person name="Laforsch C."/>
            <person name="Lindquist E."/>
            <person name="Lopez J."/>
            <person name="Manak J.R."/>
            <person name="Muller J."/>
            <person name="Pangilinan J."/>
            <person name="Patwardhan R.P."/>
            <person name="Pitluck S."/>
            <person name="Pritham E.J."/>
            <person name="Rechtsteiner A."/>
            <person name="Rho M."/>
            <person name="Rogozin I.B."/>
            <person name="Sakarya O."/>
            <person name="Salamov A."/>
            <person name="Schaack S."/>
            <person name="Shapiro H."/>
            <person name="Shiga Y."/>
            <person name="Skalitzky C."/>
            <person name="Smith Z."/>
            <person name="Souvorov A."/>
            <person name="Sung W."/>
            <person name="Tang Z."/>
            <person name="Tsuchiya D."/>
            <person name="Tu H."/>
            <person name="Vos H."/>
            <person name="Wang M."/>
            <person name="Wolf Y.I."/>
            <person name="Yamagata H."/>
            <person name="Yamada T."/>
            <person name="Ye Y."/>
            <person name="Shaw J.R."/>
            <person name="Andrews J."/>
            <person name="Crease T.J."/>
            <person name="Tang H."/>
            <person name="Lucas S.M."/>
            <person name="Robertson H.M."/>
            <person name="Bork P."/>
            <person name="Koonin E.V."/>
            <person name="Zdobnov E.M."/>
            <person name="Grigoriev I.V."/>
            <person name="Lynch M."/>
            <person name="Boore J.L."/>
        </authorList>
    </citation>
    <scope>NUCLEOTIDE SEQUENCE [LARGE SCALE GENOMIC DNA]</scope>
</reference>
<sequence>MTVASTKATAKSNARVTATKNPPPVIENAAQKSKGDPSAAATRAKEMTLASTNVKEKSIARATTTKTPPPVIENAAQKSKGDSTATATGTQAGVTASKTAVTNAGAKMFFVLLIIGASSQTTGGNNITVCDCGRAEVIGLMDINLPSYCDDNITSTQLVMEAYGFYVTEEPHTVWSADLCMTWRKTRTTSGYFFGSFDTIDTMVTSVTTADECRQLVKSHVCDGNKMTELNENAYEFKGNPTQKGTWMQEVIETKKNCATKKILLHRDCLTCPVMSPFGVLTNKTDETAVVSRDITIIWETPTLQKDEKCRLKKVTSATGTTSKQDDGSFKLIDEINQLEFHYDGKTYEFCNHTFHKLANLKNAYIELPKLAKKEGMLLFNRQHGMCLSFQTLELDQCRPVEEQWYKISQTLVVQSFKDPSSCMGFVNHELQRTNKRCDMQKMPHEGELTRKDYRPKIIPLVWNPQTKALTDGVYCLEAYKDKRVEAVNCSKTKTNQQWIFEPERKKISGQAEEIGPLLAQHHQYIEDKTLERENALLKEIKEIYCGNLQLRKYTTQLLAENNGLQAAMANNLPICSRLKPNGVHLIIQQCEAKNVTIRGQKTKCGFEPRFDNYTVGRDGYSLHPFQECFCKDQIINLNGHSYSWNSTSENYTRVYPTYHLATINLQQKFPDLDDNELEYQLLQHKAYETGEFEQQNVLNELITRIHEDNGESISEITLNKHAESRFWSLSNWTTSLKTSLISATVIIPIASLACLALAYFRLKQIKHQKELTEFALRLQSHQLVSPA</sequence>
<evidence type="ECO:0000256" key="2">
    <source>
        <dbReference type="SAM" id="Phobius"/>
    </source>
</evidence>
<dbReference type="EMBL" id="GL733983">
    <property type="protein sequence ID" value="EFX61924.1"/>
    <property type="molecule type" value="Genomic_DNA"/>
</dbReference>
<dbReference type="PhylomeDB" id="E9I256"/>
<gene>
    <name evidence="3" type="ORF">DAPPUDRAFT_120746</name>
</gene>
<dbReference type="HOGENOM" id="CLU_019667_1_0_1"/>
<evidence type="ECO:0000313" key="3">
    <source>
        <dbReference type="EMBL" id="EFX61924.1"/>
    </source>
</evidence>
<keyword evidence="2" id="KW-0812">Transmembrane</keyword>
<feature type="region of interest" description="Disordered" evidence="1">
    <location>
        <begin position="1"/>
        <end position="92"/>
    </location>
</feature>
<keyword evidence="4" id="KW-1185">Reference proteome</keyword>
<dbReference type="KEGG" id="dpx:DAPPUDRAFT_120746"/>
<dbReference type="PANTHER" id="PTHR33053:SF9">
    <property type="entry name" value="AGAP000105-PA"/>
    <property type="match status" value="1"/>
</dbReference>
<organism evidence="3 4">
    <name type="scientific">Daphnia pulex</name>
    <name type="common">Water flea</name>
    <dbReference type="NCBI Taxonomy" id="6669"/>
    <lineage>
        <taxon>Eukaryota</taxon>
        <taxon>Metazoa</taxon>
        <taxon>Ecdysozoa</taxon>
        <taxon>Arthropoda</taxon>
        <taxon>Crustacea</taxon>
        <taxon>Branchiopoda</taxon>
        <taxon>Diplostraca</taxon>
        <taxon>Cladocera</taxon>
        <taxon>Anomopoda</taxon>
        <taxon>Daphniidae</taxon>
        <taxon>Daphnia</taxon>
    </lineage>
</organism>
<dbReference type="InParanoid" id="E9I256"/>